<dbReference type="AlphaFoldDB" id="A0A9N9BG77"/>
<gene>
    <name evidence="12" type="ORF">PBRASI_LOCUS5775</name>
</gene>
<evidence type="ECO:0000256" key="9">
    <source>
        <dbReference type="PROSITE-ProRule" id="PRU00192"/>
    </source>
</evidence>
<evidence type="ECO:0000256" key="4">
    <source>
        <dbReference type="ARBA" id="ARBA00022475"/>
    </source>
</evidence>
<evidence type="ECO:0000313" key="12">
    <source>
        <dbReference type="EMBL" id="CAG8564661.1"/>
    </source>
</evidence>
<dbReference type="PRINTS" id="PR00452">
    <property type="entry name" value="SH3DOMAIN"/>
</dbReference>
<sequence>MAVIFDFTHLLEDPIFLGSFGLAIVGWIVALAGQCASNLSLRAFGVNGPFAWFIIFFNLAVIVGTLAVVSSNKTSQQRPALMAFFAACFVLDSQAVTWFIHLDSSYQAAGAGYIFLSIVFIVWIIVLGSDNQQRTKAAAYSSTGVIIGNNVTPTMIPLSQATQSSVSQNQVVVSPNAEYAYKARALYDYAASPEDPNELNFNKDDVLDIADNKGKWWQARRADGVIGIVPSNYVCKRKN</sequence>
<keyword evidence="13" id="KW-1185">Reference proteome</keyword>
<evidence type="ECO:0000256" key="2">
    <source>
        <dbReference type="ARBA" id="ARBA00009739"/>
    </source>
</evidence>
<feature type="domain" description="SH3" evidence="11">
    <location>
        <begin position="178"/>
        <end position="239"/>
    </location>
</feature>
<keyword evidence="6 10" id="KW-1133">Transmembrane helix</keyword>
<keyword evidence="7" id="KW-0346">Stress response</keyword>
<dbReference type="GO" id="GO:0005886">
    <property type="term" value="C:plasma membrane"/>
    <property type="evidence" value="ECO:0007669"/>
    <property type="project" value="UniProtKB-SubCell"/>
</dbReference>
<dbReference type="InterPro" id="IPR035522">
    <property type="entry name" value="Sho1_SH3"/>
</dbReference>
<keyword evidence="8 10" id="KW-0472">Membrane</keyword>
<accession>A0A9N9BG77</accession>
<keyword evidence="4" id="KW-1003">Cell membrane</keyword>
<dbReference type="InterPro" id="IPR001452">
    <property type="entry name" value="SH3_domain"/>
</dbReference>
<protein>
    <submittedName>
        <fullName evidence="12">2764_t:CDS:1</fullName>
    </submittedName>
</protein>
<evidence type="ECO:0000256" key="6">
    <source>
        <dbReference type="ARBA" id="ARBA00022989"/>
    </source>
</evidence>
<evidence type="ECO:0000259" key="11">
    <source>
        <dbReference type="PROSITE" id="PS50002"/>
    </source>
</evidence>
<keyword evidence="5 10" id="KW-0812">Transmembrane</keyword>
<dbReference type="Proteomes" id="UP000789739">
    <property type="component" value="Unassembled WGS sequence"/>
</dbReference>
<feature type="transmembrane region" description="Helical" evidence="10">
    <location>
        <begin position="81"/>
        <end position="100"/>
    </location>
</feature>
<proteinExistence type="inferred from homology"/>
<feature type="transmembrane region" description="Helical" evidence="10">
    <location>
        <begin position="50"/>
        <end position="69"/>
    </location>
</feature>
<evidence type="ECO:0000256" key="8">
    <source>
        <dbReference type="ARBA" id="ARBA00023136"/>
    </source>
</evidence>
<keyword evidence="3 9" id="KW-0728">SH3 domain</keyword>
<organism evidence="12 13">
    <name type="scientific">Paraglomus brasilianum</name>
    <dbReference type="NCBI Taxonomy" id="144538"/>
    <lineage>
        <taxon>Eukaryota</taxon>
        <taxon>Fungi</taxon>
        <taxon>Fungi incertae sedis</taxon>
        <taxon>Mucoromycota</taxon>
        <taxon>Glomeromycotina</taxon>
        <taxon>Glomeromycetes</taxon>
        <taxon>Paraglomerales</taxon>
        <taxon>Paraglomeraceae</taxon>
        <taxon>Paraglomus</taxon>
    </lineage>
</organism>
<dbReference type="SMART" id="SM00326">
    <property type="entry name" value="SH3"/>
    <property type="match status" value="1"/>
</dbReference>
<dbReference type="PROSITE" id="PS50002">
    <property type="entry name" value="SH3"/>
    <property type="match status" value="1"/>
</dbReference>
<evidence type="ECO:0000256" key="10">
    <source>
        <dbReference type="SAM" id="Phobius"/>
    </source>
</evidence>
<comment type="subcellular location">
    <subcellularLocation>
        <location evidence="1">Cell membrane</location>
        <topology evidence="1">Multi-pass membrane protein</topology>
    </subcellularLocation>
</comment>
<reference evidence="12" key="1">
    <citation type="submission" date="2021-06" db="EMBL/GenBank/DDBJ databases">
        <authorList>
            <person name="Kallberg Y."/>
            <person name="Tangrot J."/>
            <person name="Rosling A."/>
        </authorList>
    </citation>
    <scope>NUCLEOTIDE SEQUENCE</scope>
    <source>
        <strain evidence="12">BR232B</strain>
    </source>
</reference>
<dbReference type="EMBL" id="CAJVPI010000707">
    <property type="protein sequence ID" value="CAG8564661.1"/>
    <property type="molecule type" value="Genomic_DNA"/>
</dbReference>
<dbReference type="InterPro" id="IPR036028">
    <property type="entry name" value="SH3-like_dom_sf"/>
</dbReference>
<dbReference type="Gene3D" id="2.30.30.40">
    <property type="entry name" value="SH3 Domains"/>
    <property type="match status" value="1"/>
</dbReference>
<evidence type="ECO:0000256" key="5">
    <source>
        <dbReference type="ARBA" id="ARBA00022692"/>
    </source>
</evidence>
<dbReference type="Pfam" id="PF00018">
    <property type="entry name" value="SH3_1"/>
    <property type="match status" value="1"/>
</dbReference>
<feature type="transmembrane region" description="Helical" evidence="10">
    <location>
        <begin position="12"/>
        <end position="30"/>
    </location>
</feature>
<dbReference type="CDD" id="cd11855">
    <property type="entry name" value="SH3_Sho1p"/>
    <property type="match status" value="1"/>
</dbReference>
<evidence type="ECO:0000256" key="7">
    <source>
        <dbReference type="ARBA" id="ARBA00023016"/>
    </source>
</evidence>
<evidence type="ECO:0000256" key="3">
    <source>
        <dbReference type="ARBA" id="ARBA00022443"/>
    </source>
</evidence>
<feature type="transmembrane region" description="Helical" evidence="10">
    <location>
        <begin position="106"/>
        <end position="126"/>
    </location>
</feature>
<evidence type="ECO:0000256" key="1">
    <source>
        <dbReference type="ARBA" id="ARBA00004651"/>
    </source>
</evidence>
<evidence type="ECO:0000313" key="13">
    <source>
        <dbReference type="Proteomes" id="UP000789739"/>
    </source>
</evidence>
<dbReference type="OrthoDB" id="5983572at2759"/>
<dbReference type="SUPFAM" id="SSF50044">
    <property type="entry name" value="SH3-domain"/>
    <property type="match status" value="1"/>
</dbReference>
<comment type="caution">
    <text evidence="12">The sequence shown here is derived from an EMBL/GenBank/DDBJ whole genome shotgun (WGS) entry which is preliminary data.</text>
</comment>
<name>A0A9N9BG77_9GLOM</name>
<comment type="similarity">
    <text evidence="2">Belongs to the SHO1 family.</text>
</comment>